<dbReference type="KEGG" id="prz:GZH47_31630"/>
<keyword evidence="3" id="KW-1185">Reference proteome</keyword>
<organism evidence="2 3">
    <name type="scientific">Paenibacillus rhizovicinus</name>
    <dbReference type="NCBI Taxonomy" id="2704463"/>
    <lineage>
        <taxon>Bacteria</taxon>
        <taxon>Bacillati</taxon>
        <taxon>Bacillota</taxon>
        <taxon>Bacilli</taxon>
        <taxon>Bacillales</taxon>
        <taxon>Paenibacillaceae</taxon>
        <taxon>Paenibacillus</taxon>
    </lineage>
</organism>
<dbReference type="AlphaFoldDB" id="A0A6C0PAP7"/>
<feature type="compositionally biased region" description="Basic and acidic residues" evidence="1">
    <location>
        <begin position="174"/>
        <end position="185"/>
    </location>
</feature>
<sequence length="185" mass="20471">MKKTKTEAFPGKPIVMKLREDEETVVLDWINLQTVYSDSIRYLIQKEIAENGLRNLQHFIPQFRTVETLKSINVISSPESIRIVTQHSAALREDPPVSIESVSPTSSSHHQKEENVTAADLVSDRQQETSPAIVDAGNQNNVVNNKPESNSSTTGTTDNQSSSSHPGPKKPKKVFGDDVTKSYAN</sequence>
<accession>A0A6C0PAP7</accession>
<gene>
    <name evidence="2" type="ORF">GZH47_31630</name>
</gene>
<dbReference type="EMBL" id="CP048287">
    <property type="protein sequence ID" value="QHW35451.1"/>
    <property type="molecule type" value="Genomic_DNA"/>
</dbReference>
<evidence type="ECO:0000313" key="2">
    <source>
        <dbReference type="EMBL" id="QHW35451.1"/>
    </source>
</evidence>
<feature type="compositionally biased region" description="Polar residues" evidence="1">
    <location>
        <begin position="137"/>
        <end position="160"/>
    </location>
</feature>
<dbReference type="RefSeq" id="WP_162645597.1">
    <property type="nucleotide sequence ID" value="NZ_CP048287.1"/>
</dbReference>
<evidence type="ECO:0000256" key="1">
    <source>
        <dbReference type="SAM" id="MobiDB-lite"/>
    </source>
</evidence>
<feature type="region of interest" description="Disordered" evidence="1">
    <location>
        <begin position="92"/>
        <end position="185"/>
    </location>
</feature>
<protein>
    <submittedName>
        <fullName evidence="2">Uncharacterized protein</fullName>
    </submittedName>
</protein>
<name>A0A6C0PAP7_9BACL</name>
<feature type="compositionally biased region" description="Low complexity" evidence="1">
    <location>
        <begin position="96"/>
        <end position="108"/>
    </location>
</feature>
<geneLocation type="plasmid" evidence="2 3">
    <name>unnamed1</name>
</geneLocation>
<evidence type="ECO:0000313" key="3">
    <source>
        <dbReference type="Proteomes" id="UP000479114"/>
    </source>
</evidence>
<reference evidence="2 3" key="1">
    <citation type="submission" date="2020-02" db="EMBL/GenBank/DDBJ databases">
        <title>Paenibacillus sp. nov., isolated from rhizosphere soil of tomato.</title>
        <authorList>
            <person name="Weon H.-Y."/>
            <person name="Lee S.A."/>
        </authorList>
    </citation>
    <scope>NUCLEOTIDE SEQUENCE [LARGE SCALE GENOMIC DNA]</scope>
    <source>
        <strain evidence="2 3">14171R-81</strain>
        <plasmid evidence="2 3">unnamed1</plasmid>
    </source>
</reference>
<dbReference type="Proteomes" id="UP000479114">
    <property type="component" value="Plasmid unnamed1"/>
</dbReference>
<keyword evidence="2" id="KW-0614">Plasmid</keyword>
<proteinExistence type="predicted"/>